<dbReference type="RefSeq" id="XP_031376010.1">
    <property type="nucleotide sequence ID" value="XM_031520150.1"/>
</dbReference>
<dbReference type="PANTHER" id="PTHR31208:SF11">
    <property type="entry name" value="CYTOKININ RIBOSIDE 5'-MONOPHOSPHATE PHOSPHORIBOHYDROLASE"/>
    <property type="match status" value="1"/>
</dbReference>
<dbReference type="OrthoDB" id="414463at2759"/>
<evidence type="ECO:0000313" key="4">
    <source>
        <dbReference type="RefSeq" id="XP_031376004.1"/>
    </source>
</evidence>
<dbReference type="RefSeq" id="XP_031375990.1">
    <property type="nucleotide sequence ID" value="XM_031520130.1"/>
</dbReference>
<evidence type="ECO:0000313" key="5">
    <source>
        <dbReference type="RefSeq" id="XP_031376010.1"/>
    </source>
</evidence>
<name>A0A6P8C064_PUNGR</name>
<reference evidence="1" key="1">
    <citation type="journal article" date="2020" name="Plant Biotechnol. J.">
        <title>The pomegranate (Punica granatum L.) draft genome dissects genetic divergence between soft- and hard-seeded cultivars.</title>
        <authorList>
            <person name="Luo X."/>
            <person name="Li H."/>
            <person name="Wu Z."/>
            <person name="Yao W."/>
            <person name="Zhao P."/>
            <person name="Cao D."/>
            <person name="Yu H."/>
            <person name="Li K."/>
            <person name="Poudel K."/>
            <person name="Zhao D."/>
            <person name="Zhang F."/>
            <person name="Xia X."/>
            <person name="Chen L."/>
            <person name="Wang Q."/>
            <person name="Jing D."/>
            <person name="Cao S."/>
        </authorList>
    </citation>
    <scope>NUCLEOTIDE SEQUENCE [LARGE SCALE GENOMIC DNA]</scope>
</reference>
<evidence type="ECO:0000313" key="3">
    <source>
        <dbReference type="RefSeq" id="XP_031375998.1"/>
    </source>
</evidence>
<dbReference type="GeneID" id="116190450"/>
<dbReference type="RefSeq" id="XP_031376004.1">
    <property type="nucleotide sequence ID" value="XM_031520144.1"/>
</dbReference>
<gene>
    <name evidence="2 3 4 5" type="primary">LOC116190450</name>
</gene>
<dbReference type="SUPFAM" id="SSF102405">
    <property type="entry name" value="MCP/YpsA-like"/>
    <property type="match status" value="1"/>
</dbReference>
<accession>A0A6P8C064</accession>
<evidence type="ECO:0000313" key="1">
    <source>
        <dbReference type="Proteomes" id="UP000515151"/>
    </source>
</evidence>
<reference evidence="2 3" key="2">
    <citation type="submission" date="2025-04" db="UniProtKB">
        <authorList>
            <consortium name="RefSeq"/>
        </authorList>
    </citation>
    <scope>IDENTIFICATION</scope>
    <source>
        <tissue evidence="2 3">Leaf</tissue>
    </source>
</reference>
<dbReference type="RefSeq" id="XP_031375998.1">
    <property type="nucleotide sequence ID" value="XM_031520138.1"/>
</dbReference>
<dbReference type="PANTHER" id="PTHR31208">
    <property type="entry name" value="EXPRESSED PROTEIN"/>
    <property type="match status" value="1"/>
</dbReference>
<keyword evidence="1" id="KW-1185">Reference proteome</keyword>
<dbReference type="Pfam" id="PF03641">
    <property type="entry name" value="Lysine_decarbox"/>
    <property type="match status" value="1"/>
</dbReference>
<dbReference type="AlphaFoldDB" id="A0A6P8C064"/>
<dbReference type="Proteomes" id="UP000515151">
    <property type="component" value="Chromosome 1"/>
</dbReference>
<evidence type="ECO:0000313" key="2">
    <source>
        <dbReference type="RefSeq" id="XP_031375990.1"/>
    </source>
</evidence>
<sequence>MGPDHLHYSQAFKLAREIAKLLDCTSWSGAGPGLMDAATKGALEAGKPVGGFKIGKEASEWTTSNYHPYLPSESYLTCRFFSTRKHGSVDAAVRKSNSDRAAVVALPGGIGTLDEIFEIMALIQLERVGYELPVPFLLNYDSFYSKLLDFLDDCKSWGTVSEGEVGSVWKVCDNNSEALEYLSEF</sequence>
<proteinExistence type="predicted"/>
<dbReference type="Gene3D" id="3.40.50.450">
    <property type="match status" value="1"/>
</dbReference>
<protein>
    <submittedName>
        <fullName evidence="2 3">Probable cytokinin riboside 5'-monophosphate phosphoribohydrolase LOGL10</fullName>
    </submittedName>
</protein>
<organism evidence="1 5">
    <name type="scientific">Punica granatum</name>
    <name type="common">Pomegranate</name>
    <dbReference type="NCBI Taxonomy" id="22663"/>
    <lineage>
        <taxon>Eukaryota</taxon>
        <taxon>Viridiplantae</taxon>
        <taxon>Streptophyta</taxon>
        <taxon>Embryophyta</taxon>
        <taxon>Tracheophyta</taxon>
        <taxon>Spermatophyta</taxon>
        <taxon>Magnoliopsida</taxon>
        <taxon>eudicotyledons</taxon>
        <taxon>Gunneridae</taxon>
        <taxon>Pentapetalae</taxon>
        <taxon>rosids</taxon>
        <taxon>malvids</taxon>
        <taxon>Myrtales</taxon>
        <taxon>Lythraceae</taxon>
        <taxon>Punica</taxon>
    </lineage>
</organism>
<dbReference type="InterPro" id="IPR031100">
    <property type="entry name" value="LOG_fam"/>
</dbReference>